<dbReference type="Proteomes" id="UP000626210">
    <property type="component" value="Unassembled WGS sequence"/>
</dbReference>
<dbReference type="PANTHER" id="PTHR30158">
    <property type="entry name" value="ACRA/E-RELATED COMPONENT OF DRUG EFFLUX TRANSPORTER"/>
    <property type="match status" value="1"/>
</dbReference>
<feature type="region of interest" description="Disordered" evidence="3">
    <location>
        <begin position="398"/>
        <end position="442"/>
    </location>
</feature>
<feature type="domain" description="Multidrug resistance protein MdtA-like alpha-helical hairpin" evidence="4">
    <location>
        <begin position="132"/>
        <end position="200"/>
    </location>
</feature>
<dbReference type="Pfam" id="PF25917">
    <property type="entry name" value="BSH_RND"/>
    <property type="match status" value="1"/>
</dbReference>
<dbReference type="Gene3D" id="2.40.30.170">
    <property type="match status" value="1"/>
</dbReference>
<reference evidence="9" key="1">
    <citation type="journal article" date="2019" name="Int. J. Syst. Evol. Microbiol.">
        <title>The Global Catalogue of Microorganisms (GCM) 10K type strain sequencing project: providing services to taxonomists for standard genome sequencing and annotation.</title>
        <authorList>
            <consortium name="The Broad Institute Genomics Platform"/>
            <consortium name="The Broad Institute Genome Sequencing Center for Infectious Disease"/>
            <person name="Wu L."/>
            <person name="Ma J."/>
        </authorList>
    </citation>
    <scope>NUCLEOTIDE SEQUENCE [LARGE SCALE GENOMIC DNA]</scope>
    <source>
        <strain evidence="9">KCTC 23314</strain>
    </source>
</reference>
<dbReference type="PANTHER" id="PTHR30158:SF3">
    <property type="entry name" value="MULTIDRUG EFFLUX PUMP SUBUNIT ACRA-RELATED"/>
    <property type="match status" value="1"/>
</dbReference>
<gene>
    <name evidence="8" type="primary">acrA</name>
    <name evidence="8" type="ORF">GCM10007320_59170</name>
</gene>
<evidence type="ECO:0000259" key="6">
    <source>
        <dbReference type="Pfam" id="PF25944"/>
    </source>
</evidence>
<comment type="similarity">
    <text evidence="2">Belongs to the membrane fusion protein (MFP) (TC 8.A.1) family.</text>
</comment>
<evidence type="ECO:0000256" key="3">
    <source>
        <dbReference type="SAM" id="MobiDB-lite"/>
    </source>
</evidence>
<evidence type="ECO:0000256" key="1">
    <source>
        <dbReference type="ARBA" id="ARBA00004196"/>
    </source>
</evidence>
<evidence type="ECO:0000259" key="5">
    <source>
        <dbReference type="Pfam" id="PF25917"/>
    </source>
</evidence>
<comment type="caution">
    <text evidence="8">The sequence shown here is derived from an EMBL/GenBank/DDBJ whole genome shotgun (WGS) entry which is preliminary data.</text>
</comment>
<comment type="subcellular location">
    <subcellularLocation>
        <location evidence="1">Cell envelope</location>
    </subcellularLocation>
</comment>
<evidence type="ECO:0000259" key="4">
    <source>
        <dbReference type="Pfam" id="PF25876"/>
    </source>
</evidence>
<dbReference type="EMBL" id="BMYK01000034">
    <property type="protein sequence ID" value="GHD01113.1"/>
    <property type="molecule type" value="Genomic_DNA"/>
</dbReference>
<feature type="domain" description="Multidrug resistance protein MdtA-like barrel-sandwich hybrid" evidence="5">
    <location>
        <begin position="92"/>
        <end position="234"/>
    </location>
</feature>
<evidence type="ECO:0000313" key="8">
    <source>
        <dbReference type="EMBL" id="GHD01113.1"/>
    </source>
</evidence>
<keyword evidence="9" id="KW-1185">Reference proteome</keyword>
<organism evidence="8 9">
    <name type="scientific">Pseudorhodoferax aquiterrae</name>
    <dbReference type="NCBI Taxonomy" id="747304"/>
    <lineage>
        <taxon>Bacteria</taxon>
        <taxon>Pseudomonadati</taxon>
        <taxon>Pseudomonadota</taxon>
        <taxon>Betaproteobacteria</taxon>
        <taxon>Burkholderiales</taxon>
        <taxon>Comamonadaceae</taxon>
    </lineage>
</organism>
<dbReference type="InterPro" id="IPR058626">
    <property type="entry name" value="MdtA-like_b-barrel"/>
</dbReference>
<dbReference type="InterPro" id="IPR058625">
    <property type="entry name" value="MdtA-like_BSH"/>
</dbReference>
<evidence type="ECO:0000313" key="9">
    <source>
        <dbReference type="Proteomes" id="UP000626210"/>
    </source>
</evidence>
<proteinExistence type="inferred from homology"/>
<feature type="domain" description="Multidrug resistance protein MdtA-like beta-barrel" evidence="6">
    <location>
        <begin position="238"/>
        <end position="328"/>
    </location>
</feature>
<dbReference type="InterPro" id="IPR058624">
    <property type="entry name" value="MdtA-like_HH"/>
</dbReference>
<dbReference type="InterPro" id="IPR006143">
    <property type="entry name" value="RND_pump_MFP"/>
</dbReference>
<accession>A0ABQ3GC83</accession>
<dbReference type="Pfam" id="PF25944">
    <property type="entry name" value="Beta-barrel_RND"/>
    <property type="match status" value="1"/>
</dbReference>
<protein>
    <submittedName>
        <fullName evidence="8">MexX family efflux pump subunit</fullName>
    </submittedName>
</protein>
<dbReference type="SUPFAM" id="SSF111369">
    <property type="entry name" value="HlyD-like secretion proteins"/>
    <property type="match status" value="1"/>
</dbReference>
<dbReference type="Gene3D" id="2.40.420.20">
    <property type="match status" value="1"/>
</dbReference>
<sequence>MPDPAVPVSRARRPPQVSSMPILKPFLRPRDLCLPLLLALLAAAGCSRGTGESKAAAPAAAPQAKDVGVVTLKTERMPVTTELAGRTVAPVIAQIRPQVGGIVQQRLFTEGSNVKAGQVLYQLDPASFEATAASARAAVRRAETTLATARSVARRNAELVKIDAISQQVNEQTQAAAEQAEADVAVARAAEQTARINLARTRIVAPISGWIELSSVTAGALVTADQATPLTTIQQLDPINVHVTQSSAELLRLKRELASGRLSRGRADEAPIRVLLEDGSVYPHAGRLTFAGVTVDAGTGSVTLRAVVPNPDRMLMPGMYVRAVLEEGVAEDALLVPQQAVTRAPDGSASALVVGPDDKLVKRPVTVGRAVANRWQVLDGLQAGDRVLVEGSQRARAGDLVRASEVTPKAGTGAPAPVNGKGGPGPGPVASASPLVDAKIVR</sequence>
<evidence type="ECO:0000259" key="7">
    <source>
        <dbReference type="Pfam" id="PF25967"/>
    </source>
</evidence>
<dbReference type="Pfam" id="PF25876">
    <property type="entry name" value="HH_MFP_RND"/>
    <property type="match status" value="1"/>
</dbReference>
<dbReference type="Pfam" id="PF25967">
    <property type="entry name" value="RND-MFP_C"/>
    <property type="match status" value="1"/>
</dbReference>
<dbReference type="Gene3D" id="1.10.287.470">
    <property type="entry name" value="Helix hairpin bin"/>
    <property type="match status" value="1"/>
</dbReference>
<dbReference type="InterPro" id="IPR058627">
    <property type="entry name" value="MdtA-like_C"/>
</dbReference>
<dbReference type="NCBIfam" id="TIGR01730">
    <property type="entry name" value="RND_mfp"/>
    <property type="match status" value="1"/>
</dbReference>
<name>A0ABQ3GC83_9BURK</name>
<evidence type="ECO:0000256" key="2">
    <source>
        <dbReference type="ARBA" id="ARBA00009477"/>
    </source>
</evidence>
<feature type="domain" description="Multidrug resistance protein MdtA-like C-terminal permuted SH3" evidence="7">
    <location>
        <begin position="332"/>
        <end position="394"/>
    </location>
</feature>
<dbReference type="Gene3D" id="2.40.50.100">
    <property type="match status" value="1"/>
</dbReference>